<name>A0ABN3F6U6_9ACTN</name>
<evidence type="ECO:0000313" key="2">
    <source>
        <dbReference type="Proteomes" id="UP001501584"/>
    </source>
</evidence>
<proteinExistence type="predicted"/>
<sequence length="69" mass="7249">MGVRIASSISAWVTLFGGSTVCRPQAASASGPAKAAARPVLRLKRGFIRVGPFLLRASAIQERPLALLM</sequence>
<protein>
    <recommendedName>
        <fullName evidence="3">Secreted protein</fullName>
    </recommendedName>
</protein>
<gene>
    <name evidence="1" type="ORF">GCM10010403_05490</name>
</gene>
<comment type="caution">
    <text evidence="1">The sequence shown here is derived from an EMBL/GenBank/DDBJ whole genome shotgun (WGS) entry which is preliminary data.</text>
</comment>
<organism evidence="1 2">
    <name type="scientific">Glycomyces rutgersensis</name>
    <dbReference type="NCBI Taxonomy" id="58115"/>
    <lineage>
        <taxon>Bacteria</taxon>
        <taxon>Bacillati</taxon>
        <taxon>Actinomycetota</taxon>
        <taxon>Actinomycetes</taxon>
        <taxon>Glycomycetales</taxon>
        <taxon>Glycomycetaceae</taxon>
        <taxon>Glycomyces</taxon>
    </lineage>
</organism>
<evidence type="ECO:0000313" key="1">
    <source>
        <dbReference type="EMBL" id="GAA2319299.1"/>
    </source>
</evidence>
<reference evidence="1 2" key="1">
    <citation type="journal article" date="2019" name="Int. J. Syst. Evol. Microbiol.">
        <title>The Global Catalogue of Microorganisms (GCM) 10K type strain sequencing project: providing services to taxonomists for standard genome sequencing and annotation.</title>
        <authorList>
            <consortium name="The Broad Institute Genomics Platform"/>
            <consortium name="The Broad Institute Genome Sequencing Center for Infectious Disease"/>
            <person name="Wu L."/>
            <person name="Ma J."/>
        </authorList>
    </citation>
    <scope>NUCLEOTIDE SEQUENCE [LARGE SCALE GENOMIC DNA]</scope>
    <source>
        <strain evidence="1 2">JCM 6238</strain>
    </source>
</reference>
<evidence type="ECO:0008006" key="3">
    <source>
        <dbReference type="Google" id="ProtNLM"/>
    </source>
</evidence>
<accession>A0ABN3F6U6</accession>
<dbReference type="Proteomes" id="UP001501584">
    <property type="component" value="Unassembled WGS sequence"/>
</dbReference>
<keyword evidence="2" id="KW-1185">Reference proteome</keyword>
<dbReference type="EMBL" id="BAAASX010000001">
    <property type="protein sequence ID" value="GAA2319299.1"/>
    <property type="molecule type" value="Genomic_DNA"/>
</dbReference>